<gene>
    <name evidence="2" type="primary">CNIH4</name>
</gene>
<keyword evidence="1" id="KW-1185">Reference proteome</keyword>
<protein>
    <submittedName>
        <fullName evidence="2">Protein cornichon homolog 4 isoform X2</fullName>
    </submittedName>
</protein>
<dbReference type="RefSeq" id="XP_072804776.1">
    <property type="nucleotide sequence ID" value="XM_072948675.1"/>
</dbReference>
<proteinExistence type="predicted"/>
<evidence type="ECO:0000313" key="1">
    <source>
        <dbReference type="Proteomes" id="UP001652581"/>
    </source>
</evidence>
<accession>A0ABM5C7Z9</accession>
<evidence type="ECO:0000313" key="2">
    <source>
        <dbReference type="RefSeq" id="XP_072804776.1"/>
    </source>
</evidence>
<reference evidence="2" key="1">
    <citation type="submission" date="2025-08" db="UniProtKB">
        <authorList>
            <consortium name="RefSeq"/>
        </authorList>
    </citation>
    <scope>IDENTIFICATION</scope>
</reference>
<dbReference type="Proteomes" id="UP001652581">
    <property type="component" value="Chromosome 23"/>
</dbReference>
<name>A0ABM5C7Z9_VICPA</name>
<organism evidence="1 2">
    <name type="scientific">Vicugna pacos</name>
    <name type="common">Alpaca</name>
    <name type="synonym">Lama pacos</name>
    <dbReference type="NCBI Taxonomy" id="30538"/>
    <lineage>
        <taxon>Eukaryota</taxon>
        <taxon>Metazoa</taxon>
        <taxon>Chordata</taxon>
        <taxon>Craniata</taxon>
        <taxon>Vertebrata</taxon>
        <taxon>Euteleostomi</taxon>
        <taxon>Mammalia</taxon>
        <taxon>Eutheria</taxon>
        <taxon>Laurasiatheria</taxon>
        <taxon>Artiodactyla</taxon>
        <taxon>Tylopoda</taxon>
        <taxon>Camelidae</taxon>
        <taxon>Vicugna</taxon>
    </lineage>
</organism>
<sequence>MTRTPLNTLNFIVPNWADTRMRRLRGSSRPGLVASSVGNRVWPLFICIYSFSPSSLIRIPVRTLNDMVIYVQKEHGRKVGDSRSGWPYHYHCVNAHFIALVHLPSQLACCHLEYISAHYGAKW</sequence>
<dbReference type="GeneID" id="102529806"/>